<feature type="transmembrane region" description="Helical" evidence="14">
    <location>
        <begin position="183"/>
        <end position="204"/>
    </location>
</feature>
<keyword evidence="17" id="KW-1185">Reference proteome</keyword>
<keyword evidence="13" id="KW-0813">Transport</keyword>
<dbReference type="PANTHER" id="PTHR48021">
    <property type="match status" value="1"/>
</dbReference>
<dbReference type="PROSITE" id="PS50850">
    <property type="entry name" value="MFS"/>
    <property type="match status" value="1"/>
</dbReference>
<comment type="subcellular location">
    <subcellularLocation>
        <location evidence="1">Membrane</location>
        <topology evidence="1">Multi-pass membrane protein</topology>
    </subcellularLocation>
</comment>
<dbReference type="Gene3D" id="1.20.1250.20">
    <property type="entry name" value="MFS general substrate transporter like domains"/>
    <property type="match status" value="1"/>
</dbReference>
<dbReference type="InterPro" id="IPR005828">
    <property type="entry name" value="MFS_sugar_transport-like"/>
</dbReference>
<evidence type="ECO:0000256" key="8">
    <source>
        <dbReference type="ARBA" id="ARBA00044656"/>
    </source>
</evidence>
<evidence type="ECO:0000313" key="16">
    <source>
        <dbReference type="EMBL" id="GMI43320.1"/>
    </source>
</evidence>
<organism evidence="16 17">
    <name type="scientific">Triparma columacea</name>
    <dbReference type="NCBI Taxonomy" id="722753"/>
    <lineage>
        <taxon>Eukaryota</taxon>
        <taxon>Sar</taxon>
        <taxon>Stramenopiles</taxon>
        <taxon>Ochrophyta</taxon>
        <taxon>Bolidophyceae</taxon>
        <taxon>Parmales</taxon>
        <taxon>Triparmaceae</taxon>
        <taxon>Triparma</taxon>
    </lineage>
</organism>
<comment type="catalytic activity">
    <reaction evidence="6">
        <text>D-galactose(in) = D-galactose(out)</text>
        <dbReference type="Rhea" id="RHEA:34915"/>
        <dbReference type="ChEBI" id="CHEBI:4139"/>
    </reaction>
    <physiologicalReaction direction="right-to-left" evidence="6">
        <dbReference type="Rhea" id="RHEA:34917"/>
    </physiologicalReaction>
</comment>
<dbReference type="NCBIfam" id="TIGR00879">
    <property type="entry name" value="SP"/>
    <property type="match status" value="1"/>
</dbReference>
<dbReference type="OrthoDB" id="6612291at2759"/>
<keyword evidence="4 14" id="KW-1133">Transmembrane helix</keyword>
<dbReference type="Pfam" id="PF00083">
    <property type="entry name" value="Sugar_tr"/>
    <property type="match status" value="1"/>
</dbReference>
<comment type="catalytic activity">
    <reaction evidence="9">
        <text>D-mannose(out) = D-mannose(in)</text>
        <dbReference type="Rhea" id="RHEA:78391"/>
        <dbReference type="ChEBI" id="CHEBI:4208"/>
    </reaction>
    <physiologicalReaction direction="left-to-right" evidence="9">
        <dbReference type="Rhea" id="RHEA:78392"/>
    </physiologicalReaction>
</comment>
<dbReference type="PRINTS" id="PR00171">
    <property type="entry name" value="SUGRTRNSPORT"/>
</dbReference>
<comment type="caution">
    <text evidence="16">The sequence shown here is derived from an EMBL/GenBank/DDBJ whole genome shotgun (WGS) entry which is preliminary data.</text>
</comment>
<evidence type="ECO:0000256" key="6">
    <source>
        <dbReference type="ARBA" id="ARBA00044637"/>
    </source>
</evidence>
<evidence type="ECO:0000256" key="12">
    <source>
        <dbReference type="ARBA" id="ARBA00044780"/>
    </source>
</evidence>
<feature type="transmembrane region" description="Helical" evidence="14">
    <location>
        <begin position="324"/>
        <end position="345"/>
    </location>
</feature>
<dbReference type="Proteomes" id="UP001165065">
    <property type="component" value="Unassembled WGS sequence"/>
</dbReference>
<feature type="domain" description="Major facilitator superfamily (MFS) profile" evidence="15">
    <location>
        <begin position="35"/>
        <end position="508"/>
    </location>
</feature>
<keyword evidence="5 14" id="KW-0472">Membrane</keyword>
<sequence>MPAKHELTENLLPVTGDPIDERKSLSPPLFPPLFLSFIACFGSILFGYTLGFTAPALQPMQNGYEGGGITPFKCEGYEEDEDKSDYGLCTSSPSSSIFSSLVNIGCLIGALLGGSISDALGRKRALLLSSLPFSLGWLGIANLTNPALLTLARVSTGLGVGVCSSNVPVYIAEVSPAKFRGGLGCMNQLGITVGIFAVYAVGLLTEKEVKPTGGPAAGDGETTYEFASWTEIAWLGCFVSVGFGALVAALLPETPSWLARSGDRGGAVGVLLKLRGKGAELTEEYETLVADAAASAGAAGDKGGVEDERGGFGELLQPELRRQLTLACALMVLQQFTGINAVIFYSTEIFTTAGVDGAEGSLIVMATQVVVTGIACLLVDKLGRRILLLLACMGMFLSSCSMTTFYFLKDSGNAVNPLALASMIVYIASFSVGMGAIPWLIMSEIFPGRVRGVAGSVATGVNWTSSFIMTLVFDEMNKVLGSSGTFLFFSCEIFVTFIFIYRNIPETKGKSLEEIQEWFNNK</sequence>
<evidence type="ECO:0000256" key="13">
    <source>
        <dbReference type="RuleBase" id="RU003346"/>
    </source>
</evidence>
<evidence type="ECO:0000256" key="3">
    <source>
        <dbReference type="ARBA" id="ARBA00022692"/>
    </source>
</evidence>
<dbReference type="InterPro" id="IPR020846">
    <property type="entry name" value="MFS_dom"/>
</dbReference>
<evidence type="ECO:0000256" key="7">
    <source>
        <dbReference type="ARBA" id="ARBA00044648"/>
    </source>
</evidence>
<name>A0A9W7LB99_9STRA</name>
<gene>
    <name evidence="16" type="ORF">TrCOL_g6050</name>
</gene>
<feature type="transmembrane region" description="Helical" evidence="14">
    <location>
        <begin position="125"/>
        <end position="144"/>
    </location>
</feature>
<dbReference type="GO" id="GO:0022857">
    <property type="term" value="F:transmembrane transporter activity"/>
    <property type="evidence" value="ECO:0007669"/>
    <property type="project" value="InterPro"/>
</dbReference>
<accession>A0A9W7LB99</accession>
<keyword evidence="3 14" id="KW-0812">Transmembrane</keyword>
<feature type="transmembrane region" description="Helical" evidence="14">
    <location>
        <begin position="479"/>
        <end position="501"/>
    </location>
</feature>
<comment type="subunit">
    <text evidence="2">Homodimer.</text>
</comment>
<evidence type="ECO:0000256" key="11">
    <source>
        <dbReference type="ARBA" id="ARBA00044710"/>
    </source>
</evidence>
<feature type="transmembrane region" description="Helical" evidence="14">
    <location>
        <begin position="453"/>
        <end position="473"/>
    </location>
</feature>
<feature type="transmembrane region" description="Helical" evidence="14">
    <location>
        <begin position="96"/>
        <end position="113"/>
    </location>
</feature>
<comment type="catalytic activity">
    <reaction evidence="11">
        <text>D-fructose(out) = D-fructose(in)</text>
        <dbReference type="Rhea" id="RHEA:60372"/>
        <dbReference type="ChEBI" id="CHEBI:37721"/>
    </reaction>
    <physiologicalReaction direction="left-to-right" evidence="11">
        <dbReference type="Rhea" id="RHEA:60373"/>
    </physiologicalReaction>
</comment>
<evidence type="ECO:0000256" key="5">
    <source>
        <dbReference type="ARBA" id="ARBA00023136"/>
    </source>
</evidence>
<comment type="catalytic activity">
    <reaction evidence="8">
        <text>D-xylose(out) = D-xylose(in)</text>
        <dbReference type="Rhea" id="RHEA:78427"/>
        <dbReference type="ChEBI" id="CHEBI:53455"/>
    </reaction>
    <physiologicalReaction direction="left-to-right" evidence="8">
        <dbReference type="Rhea" id="RHEA:78428"/>
    </physiologicalReaction>
</comment>
<evidence type="ECO:0000256" key="2">
    <source>
        <dbReference type="ARBA" id="ARBA00011738"/>
    </source>
</evidence>
<dbReference type="SUPFAM" id="SSF103473">
    <property type="entry name" value="MFS general substrate transporter"/>
    <property type="match status" value="1"/>
</dbReference>
<dbReference type="InterPro" id="IPR036259">
    <property type="entry name" value="MFS_trans_sf"/>
</dbReference>
<protein>
    <recommendedName>
        <fullName evidence="12">Hexose transporter 1</fullName>
    </recommendedName>
</protein>
<feature type="transmembrane region" description="Helical" evidence="14">
    <location>
        <begin position="232"/>
        <end position="251"/>
    </location>
</feature>
<feature type="transmembrane region" description="Helical" evidence="14">
    <location>
        <begin position="386"/>
        <end position="408"/>
    </location>
</feature>
<evidence type="ECO:0000256" key="1">
    <source>
        <dbReference type="ARBA" id="ARBA00004141"/>
    </source>
</evidence>
<feature type="transmembrane region" description="Helical" evidence="14">
    <location>
        <begin position="29"/>
        <end position="50"/>
    </location>
</feature>
<evidence type="ECO:0000256" key="14">
    <source>
        <dbReference type="SAM" id="Phobius"/>
    </source>
</evidence>
<evidence type="ECO:0000259" key="15">
    <source>
        <dbReference type="PROSITE" id="PS50850"/>
    </source>
</evidence>
<feature type="transmembrane region" description="Helical" evidence="14">
    <location>
        <begin position="150"/>
        <end position="171"/>
    </location>
</feature>
<dbReference type="PANTHER" id="PTHR48021:SF1">
    <property type="entry name" value="GH07001P-RELATED"/>
    <property type="match status" value="1"/>
</dbReference>
<feature type="transmembrane region" description="Helical" evidence="14">
    <location>
        <begin position="420"/>
        <end position="441"/>
    </location>
</feature>
<feature type="transmembrane region" description="Helical" evidence="14">
    <location>
        <begin position="360"/>
        <end position="379"/>
    </location>
</feature>
<dbReference type="InterPro" id="IPR003663">
    <property type="entry name" value="Sugar/inositol_transpt"/>
</dbReference>
<evidence type="ECO:0000256" key="9">
    <source>
        <dbReference type="ARBA" id="ARBA00044662"/>
    </source>
</evidence>
<evidence type="ECO:0000256" key="10">
    <source>
        <dbReference type="ARBA" id="ARBA00044668"/>
    </source>
</evidence>
<evidence type="ECO:0000256" key="4">
    <source>
        <dbReference type="ARBA" id="ARBA00022989"/>
    </source>
</evidence>
<reference evidence="17" key="1">
    <citation type="journal article" date="2023" name="Commun. Biol.">
        <title>Genome analysis of Parmales, the sister group of diatoms, reveals the evolutionary specialization of diatoms from phago-mixotrophs to photoautotrophs.</title>
        <authorList>
            <person name="Ban H."/>
            <person name="Sato S."/>
            <person name="Yoshikawa S."/>
            <person name="Yamada K."/>
            <person name="Nakamura Y."/>
            <person name="Ichinomiya M."/>
            <person name="Sato N."/>
            <person name="Blanc-Mathieu R."/>
            <person name="Endo H."/>
            <person name="Kuwata A."/>
            <person name="Ogata H."/>
        </authorList>
    </citation>
    <scope>NUCLEOTIDE SEQUENCE [LARGE SCALE GENOMIC DNA]</scope>
</reference>
<dbReference type="InterPro" id="IPR050549">
    <property type="entry name" value="MFS_Trehalose_Transporter"/>
</dbReference>
<evidence type="ECO:0000313" key="17">
    <source>
        <dbReference type="Proteomes" id="UP001165065"/>
    </source>
</evidence>
<dbReference type="EMBL" id="BRYA01000191">
    <property type="protein sequence ID" value="GMI43320.1"/>
    <property type="molecule type" value="Genomic_DNA"/>
</dbReference>
<comment type="catalytic activity">
    <reaction evidence="10">
        <text>D-glucosamine(out) = D-glucosamine(in)</text>
        <dbReference type="Rhea" id="RHEA:78423"/>
        <dbReference type="ChEBI" id="CHEBI:58723"/>
    </reaction>
    <physiologicalReaction direction="left-to-right" evidence="10">
        <dbReference type="Rhea" id="RHEA:78424"/>
    </physiologicalReaction>
</comment>
<dbReference type="AlphaFoldDB" id="A0A9W7LB99"/>
<comment type="catalytic activity">
    <reaction evidence="7">
        <text>D-glucose(out) = D-glucose(in)</text>
        <dbReference type="Rhea" id="RHEA:60376"/>
        <dbReference type="ChEBI" id="CHEBI:4167"/>
    </reaction>
    <physiologicalReaction direction="left-to-right" evidence="7">
        <dbReference type="Rhea" id="RHEA:60377"/>
    </physiologicalReaction>
</comment>
<proteinExistence type="inferred from homology"/>
<dbReference type="GO" id="GO:0016020">
    <property type="term" value="C:membrane"/>
    <property type="evidence" value="ECO:0007669"/>
    <property type="project" value="UniProtKB-SubCell"/>
</dbReference>
<comment type="similarity">
    <text evidence="13">Belongs to the major facilitator superfamily. Sugar transporter (TC 2.A.1.1) family.</text>
</comment>